<keyword evidence="7 11" id="KW-1015">Disulfide bond</keyword>
<dbReference type="Pfam" id="PF12661">
    <property type="entry name" value="hEGF"/>
    <property type="match status" value="1"/>
</dbReference>
<feature type="domain" description="EGF-like" evidence="13">
    <location>
        <begin position="86"/>
        <end position="122"/>
    </location>
</feature>
<evidence type="ECO:0000256" key="7">
    <source>
        <dbReference type="ARBA" id="ARBA00023157"/>
    </source>
</evidence>
<keyword evidence="12" id="KW-1133">Transmembrane helix</keyword>
<keyword evidence="6" id="KW-0677">Repeat</keyword>
<dbReference type="InterPro" id="IPR000152">
    <property type="entry name" value="EGF-type_Asp/Asn_hydroxyl_site"/>
</dbReference>
<keyword evidence="5" id="KW-0732">Signal</keyword>
<feature type="transmembrane region" description="Helical" evidence="12">
    <location>
        <begin position="225"/>
        <end position="243"/>
    </location>
</feature>
<dbReference type="Pfam" id="PF07645">
    <property type="entry name" value="EGF_CA"/>
    <property type="match status" value="1"/>
</dbReference>
<feature type="domain" description="EGF-like" evidence="13">
    <location>
        <begin position="127"/>
        <end position="164"/>
    </location>
</feature>
<dbReference type="SMART" id="SM00181">
    <property type="entry name" value="EGF"/>
    <property type="match status" value="5"/>
</dbReference>
<evidence type="ECO:0000256" key="12">
    <source>
        <dbReference type="SAM" id="Phobius"/>
    </source>
</evidence>
<evidence type="ECO:0000256" key="10">
    <source>
        <dbReference type="ARBA" id="ARBA00023273"/>
    </source>
</evidence>
<feature type="disulfide bond" evidence="11">
    <location>
        <begin position="193"/>
        <end position="202"/>
    </location>
</feature>
<evidence type="ECO:0000313" key="14">
    <source>
        <dbReference type="Proteomes" id="UP000492821"/>
    </source>
</evidence>
<evidence type="ECO:0000259" key="13">
    <source>
        <dbReference type="PROSITE" id="PS50026"/>
    </source>
</evidence>
<dbReference type="PANTHER" id="PTHR24049">
    <property type="entry name" value="CRUMBS FAMILY MEMBER"/>
    <property type="match status" value="1"/>
</dbReference>
<keyword evidence="10" id="KW-0966">Cell projection</keyword>
<dbReference type="InterPro" id="IPR049883">
    <property type="entry name" value="NOTCH1_EGF-like"/>
</dbReference>
<dbReference type="InterPro" id="IPR000742">
    <property type="entry name" value="EGF"/>
</dbReference>
<feature type="domain" description="EGF-like" evidence="13">
    <location>
        <begin position="47"/>
        <end position="84"/>
    </location>
</feature>
<dbReference type="SMART" id="SM00179">
    <property type="entry name" value="EGF_CA"/>
    <property type="match status" value="5"/>
</dbReference>
<dbReference type="PROSITE" id="PS01186">
    <property type="entry name" value="EGF_2"/>
    <property type="match status" value="4"/>
</dbReference>
<dbReference type="AlphaFoldDB" id="A0A7E4VL90"/>
<dbReference type="GO" id="GO:0005856">
    <property type="term" value="C:cytoskeleton"/>
    <property type="evidence" value="ECO:0007669"/>
    <property type="project" value="UniProtKB-SubCell"/>
</dbReference>
<feature type="disulfide bond" evidence="11">
    <location>
        <begin position="74"/>
        <end position="83"/>
    </location>
</feature>
<dbReference type="Pfam" id="PF00008">
    <property type="entry name" value="EGF"/>
    <property type="match status" value="2"/>
</dbReference>
<dbReference type="InterPro" id="IPR001881">
    <property type="entry name" value="EGF-like_Ca-bd_dom"/>
</dbReference>
<dbReference type="PRINTS" id="PR00010">
    <property type="entry name" value="EGFBLOOD"/>
</dbReference>
<keyword evidence="8" id="KW-0325">Glycoprotein</keyword>
<dbReference type="GO" id="GO:0042995">
    <property type="term" value="C:cell projection"/>
    <property type="evidence" value="ECO:0007669"/>
    <property type="project" value="UniProtKB-SubCell"/>
</dbReference>
<keyword evidence="9" id="KW-0206">Cytoskeleton</keyword>
<dbReference type="Gene3D" id="2.10.25.10">
    <property type="entry name" value="Laminin"/>
    <property type="match status" value="5"/>
</dbReference>
<feature type="disulfide bond" evidence="11">
    <location>
        <begin position="154"/>
        <end position="163"/>
    </location>
</feature>
<evidence type="ECO:0000256" key="3">
    <source>
        <dbReference type="ARBA" id="ARBA00022490"/>
    </source>
</evidence>
<dbReference type="InterPro" id="IPR013032">
    <property type="entry name" value="EGF-like_CS"/>
</dbReference>
<dbReference type="PROSITE" id="PS50026">
    <property type="entry name" value="EGF_3"/>
    <property type="match status" value="5"/>
</dbReference>
<dbReference type="FunFam" id="2.10.25.10:FF:000143">
    <property type="entry name" value="Protein crumbs 1"/>
    <property type="match status" value="1"/>
</dbReference>
<organism evidence="14 15">
    <name type="scientific">Panagrellus redivivus</name>
    <name type="common">Microworm</name>
    <dbReference type="NCBI Taxonomy" id="6233"/>
    <lineage>
        <taxon>Eukaryota</taxon>
        <taxon>Metazoa</taxon>
        <taxon>Ecdysozoa</taxon>
        <taxon>Nematoda</taxon>
        <taxon>Chromadorea</taxon>
        <taxon>Rhabditida</taxon>
        <taxon>Tylenchina</taxon>
        <taxon>Panagrolaimomorpha</taxon>
        <taxon>Panagrolaimoidea</taxon>
        <taxon>Panagrolaimidae</taxon>
        <taxon>Panagrellus</taxon>
    </lineage>
</organism>
<dbReference type="GO" id="GO:0005886">
    <property type="term" value="C:plasma membrane"/>
    <property type="evidence" value="ECO:0007669"/>
    <property type="project" value="UniProtKB-ARBA"/>
</dbReference>
<dbReference type="InterPro" id="IPR051022">
    <property type="entry name" value="Notch_Cell-Fate_Det"/>
</dbReference>
<feature type="domain" description="EGF-like" evidence="13">
    <location>
        <begin position="167"/>
        <end position="203"/>
    </location>
</feature>
<accession>A0A7E4VL90</accession>
<dbReference type="SUPFAM" id="SSF57196">
    <property type="entry name" value="EGF/Laminin"/>
    <property type="match status" value="3"/>
</dbReference>
<dbReference type="WBParaSite" id="Pan_g22555.t1">
    <property type="protein sequence ID" value="Pan_g22555.t1"/>
    <property type="gene ID" value="Pan_g22555"/>
</dbReference>
<evidence type="ECO:0000256" key="11">
    <source>
        <dbReference type="PROSITE-ProRule" id="PRU00076"/>
    </source>
</evidence>
<dbReference type="GO" id="GO:0045197">
    <property type="term" value="P:establishment or maintenance of epithelial cell apical/basal polarity"/>
    <property type="evidence" value="ECO:0007669"/>
    <property type="project" value="TreeGrafter"/>
</dbReference>
<dbReference type="InterPro" id="IPR009030">
    <property type="entry name" value="Growth_fac_rcpt_cys_sf"/>
</dbReference>
<keyword evidence="14" id="KW-1185">Reference proteome</keyword>
<dbReference type="GO" id="GO:0007157">
    <property type="term" value="P:heterophilic cell-cell adhesion via plasma membrane cell adhesion molecules"/>
    <property type="evidence" value="ECO:0007669"/>
    <property type="project" value="TreeGrafter"/>
</dbReference>
<evidence type="ECO:0000256" key="6">
    <source>
        <dbReference type="ARBA" id="ARBA00022737"/>
    </source>
</evidence>
<keyword evidence="12" id="KW-0812">Transmembrane</keyword>
<evidence type="ECO:0000256" key="1">
    <source>
        <dbReference type="ARBA" id="ARBA00004245"/>
    </source>
</evidence>
<feature type="disulfide bond" evidence="11">
    <location>
        <begin position="112"/>
        <end position="121"/>
    </location>
</feature>
<reference evidence="14" key="1">
    <citation type="journal article" date="2013" name="Genetics">
        <title>The draft genome and transcriptome of Panagrellus redivivus are shaped by the harsh demands of a free-living lifestyle.</title>
        <authorList>
            <person name="Srinivasan J."/>
            <person name="Dillman A.R."/>
            <person name="Macchietto M.G."/>
            <person name="Heikkinen L."/>
            <person name="Lakso M."/>
            <person name="Fracchia K.M."/>
            <person name="Antoshechkin I."/>
            <person name="Mortazavi A."/>
            <person name="Wong G."/>
            <person name="Sternberg P.W."/>
        </authorList>
    </citation>
    <scope>NUCLEOTIDE SEQUENCE [LARGE SCALE GENOMIC DNA]</scope>
    <source>
        <strain evidence="14">MT8872</strain>
    </source>
</reference>
<dbReference type="GO" id="GO:0032991">
    <property type="term" value="C:protein-containing complex"/>
    <property type="evidence" value="ECO:0007669"/>
    <property type="project" value="TreeGrafter"/>
</dbReference>
<sequence>MGIYCEILNPCVTESPCENGECFPLTHLCTYKCKCKPGYTGPNCEQDIDECSANTNHCDRGTCVNLPGSFRCDCELGFEGEYCDKPTDECSPSPCLNGGTCYDQTADFQCVCMPGWTGKRCDEPKPYSPECTSHYCLHGGVCQRTPLGKESCVCPPRFTGISCESLRPNPCSINLCQNNGVCLDILNSFQCFCPSGFSGPICQFVDDKSILMFKERTVQNETQRWFVVLAGFLVIFAVFGIICQKLTQNRKPASASTIV</sequence>
<evidence type="ECO:0000256" key="9">
    <source>
        <dbReference type="ARBA" id="ARBA00023212"/>
    </source>
</evidence>
<dbReference type="FunFam" id="2.10.25.10:FF:000139">
    <property type="entry name" value="Fibulin-1"/>
    <property type="match status" value="1"/>
</dbReference>
<keyword evidence="12" id="KW-0472">Membrane</keyword>
<evidence type="ECO:0000256" key="4">
    <source>
        <dbReference type="ARBA" id="ARBA00022536"/>
    </source>
</evidence>
<dbReference type="FunFam" id="2.10.25.10:FF:000318">
    <property type="entry name" value="Eyes shut homolog"/>
    <property type="match status" value="1"/>
</dbReference>
<evidence type="ECO:0000256" key="8">
    <source>
        <dbReference type="ARBA" id="ARBA00023180"/>
    </source>
</evidence>
<dbReference type="PROSITE" id="PS00010">
    <property type="entry name" value="ASX_HYDROXYL"/>
    <property type="match status" value="3"/>
</dbReference>
<proteinExistence type="predicted"/>
<feature type="disulfide bond" evidence="11">
    <location>
        <begin position="35"/>
        <end position="44"/>
    </location>
</feature>
<dbReference type="Proteomes" id="UP000492821">
    <property type="component" value="Unassembled WGS sequence"/>
</dbReference>
<feature type="domain" description="EGF-like" evidence="13">
    <location>
        <begin position="7"/>
        <end position="45"/>
    </location>
</feature>
<name>A0A7E4VL90_PANRE</name>
<dbReference type="CDD" id="cd00054">
    <property type="entry name" value="EGF_CA"/>
    <property type="match status" value="3"/>
</dbReference>
<reference evidence="15" key="2">
    <citation type="submission" date="2020-10" db="UniProtKB">
        <authorList>
            <consortium name="WormBaseParasite"/>
        </authorList>
    </citation>
    <scope>IDENTIFICATION</scope>
</reference>
<evidence type="ECO:0000313" key="15">
    <source>
        <dbReference type="WBParaSite" id="Pan_g22555.t1"/>
    </source>
</evidence>
<dbReference type="GO" id="GO:0005509">
    <property type="term" value="F:calcium ion binding"/>
    <property type="evidence" value="ECO:0007669"/>
    <property type="project" value="InterPro"/>
</dbReference>
<dbReference type="PANTHER" id="PTHR24049:SF22">
    <property type="entry name" value="DROSOPHILA CRUMBS HOMOLOG"/>
    <property type="match status" value="1"/>
</dbReference>
<keyword evidence="4 11" id="KW-0245">EGF-like domain</keyword>
<keyword evidence="3" id="KW-0963">Cytoplasm</keyword>
<evidence type="ECO:0000256" key="5">
    <source>
        <dbReference type="ARBA" id="ARBA00022729"/>
    </source>
</evidence>
<evidence type="ECO:0000256" key="2">
    <source>
        <dbReference type="ARBA" id="ARBA00004316"/>
    </source>
</evidence>
<protein>
    <submittedName>
        <fullName evidence="15">Delta-like protein</fullName>
    </submittedName>
</protein>
<dbReference type="PROSITE" id="PS00022">
    <property type="entry name" value="EGF_1"/>
    <property type="match status" value="5"/>
</dbReference>
<dbReference type="SUPFAM" id="SSF57184">
    <property type="entry name" value="Growth factor receptor domain"/>
    <property type="match status" value="1"/>
</dbReference>
<comment type="caution">
    <text evidence="11">Lacks conserved residue(s) required for the propagation of feature annotation.</text>
</comment>
<comment type="subcellular location">
    <subcellularLocation>
        <location evidence="2">Cell projection</location>
    </subcellularLocation>
    <subcellularLocation>
        <location evidence="1">Cytoplasm</location>
        <location evidence="1">Cytoskeleton</location>
    </subcellularLocation>
</comment>